<feature type="region of interest" description="Disordered" evidence="6">
    <location>
        <begin position="1"/>
        <end position="249"/>
    </location>
</feature>
<dbReference type="InterPro" id="IPR050422">
    <property type="entry name" value="X-Pro_aminopeptidase_P"/>
</dbReference>
<dbReference type="SUPFAM" id="SSF55920">
    <property type="entry name" value="Creatinase/aminopeptidase"/>
    <property type="match status" value="1"/>
</dbReference>
<dbReference type="InterPro" id="IPR001412">
    <property type="entry name" value="aa-tRNA-synth_I_CS"/>
</dbReference>
<dbReference type="InterPro" id="IPR032416">
    <property type="entry name" value="Peptidase_M24_C"/>
</dbReference>
<dbReference type="Gene3D" id="3.90.230.10">
    <property type="entry name" value="Creatinase/methionine aminopeptidase superfamily"/>
    <property type="match status" value="1"/>
</dbReference>
<accession>A0A4Y9YMM1</accession>
<feature type="compositionally biased region" description="Low complexity" evidence="6">
    <location>
        <begin position="34"/>
        <end position="48"/>
    </location>
</feature>
<dbReference type="InterPro" id="IPR029149">
    <property type="entry name" value="Creatin/AminoP/Spt16_N"/>
</dbReference>
<comment type="similarity">
    <text evidence="2">Belongs to the peptidase M24B family.</text>
</comment>
<proteinExistence type="inferred from homology"/>
<dbReference type="STRING" id="205917.A0A4Y9YMM1"/>
<feature type="compositionally biased region" description="Polar residues" evidence="6">
    <location>
        <begin position="64"/>
        <end position="79"/>
    </location>
</feature>
<feature type="compositionally biased region" description="Low complexity" evidence="6">
    <location>
        <begin position="218"/>
        <end position="237"/>
    </location>
</feature>
<name>A0A4Y9YMM1_9AGAM</name>
<evidence type="ECO:0000256" key="4">
    <source>
        <dbReference type="ARBA" id="ARBA00022801"/>
    </source>
</evidence>
<evidence type="ECO:0000256" key="3">
    <source>
        <dbReference type="ARBA" id="ARBA00022723"/>
    </source>
</evidence>
<dbReference type="PROSITE" id="PS00178">
    <property type="entry name" value="AA_TRNA_LIGASE_I"/>
    <property type="match status" value="1"/>
</dbReference>
<keyword evidence="3" id="KW-0479">Metal-binding</keyword>
<dbReference type="PANTHER" id="PTHR43763:SF17">
    <property type="entry name" value="AMINOPEPTIDASE P, CYTOPLASMIC-RELATED"/>
    <property type="match status" value="1"/>
</dbReference>
<dbReference type="Pfam" id="PF01321">
    <property type="entry name" value="Creatinase_N"/>
    <property type="match status" value="1"/>
</dbReference>
<dbReference type="Pfam" id="PF00557">
    <property type="entry name" value="Peptidase_M24"/>
    <property type="match status" value="1"/>
</dbReference>
<dbReference type="Gene3D" id="3.40.350.10">
    <property type="entry name" value="Creatinase/prolidase N-terminal domain"/>
    <property type="match status" value="2"/>
</dbReference>
<evidence type="ECO:0008006" key="12">
    <source>
        <dbReference type="Google" id="ProtNLM"/>
    </source>
</evidence>
<dbReference type="InterPro" id="IPR000587">
    <property type="entry name" value="Creatinase_N"/>
</dbReference>
<dbReference type="InterPro" id="IPR033740">
    <property type="entry name" value="Pept_M24B"/>
</dbReference>
<feature type="domain" description="Peptidase M24" evidence="7">
    <location>
        <begin position="597"/>
        <end position="813"/>
    </location>
</feature>
<dbReference type="GO" id="GO:0004812">
    <property type="term" value="F:aminoacyl-tRNA ligase activity"/>
    <property type="evidence" value="ECO:0007669"/>
    <property type="project" value="InterPro"/>
</dbReference>
<comment type="cofactor">
    <cofactor evidence="1">
        <name>Mn(2+)</name>
        <dbReference type="ChEBI" id="CHEBI:29035"/>
    </cofactor>
</comment>
<evidence type="ECO:0000259" key="9">
    <source>
        <dbReference type="Pfam" id="PF16188"/>
    </source>
</evidence>
<dbReference type="Pfam" id="PF16188">
    <property type="entry name" value="Peptidase_M24_C"/>
    <property type="match status" value="1"/>
</dbReference>
<dbReference type="FunFam" id="3.90.230.10:FF:000007">
    <property type="entry name" value="Xaa-Pro aminopeptidase P"/>
    <property type="match status" value="1"/>
</dbReference>
<dbReference type="OrthoDB" id="9995434at2759"/>
<dbReference type="GO" id="GO:0006418">
    <property type="term" value="P:tRNA aminoacylation for protein translation"/>
    <property type="evidence" value="ECO:0007669"/>
    <property type="project" value="InterPro"/>
</dbReference>
<dbReference type="InterPro" id="IPR036005">
    <property type="entry name" value="Creatinase/aminopeptidase-like"/>
</dbReference>
<dbReference type="GO" id="GO:0046872">
    <property type="term" value="F:metal ion binding"/>
    <property type="evidence" value="ECO:0007669"/>
    <property type="project" value="UniProtKB-KW"/>
</dbReference>
<keyword evidence="4" id="KW-0378">Hydrolase</keyword>
<feature type="domain" description="Peptidase M24 C-terminal" evidence="9">
    <location>
        <begin position="826"/>
        <end position="885"/>
    </location>
</feature>
<feature type="non-terminal residue" evidence="10">
    <location>
        <position position="1"/>
    </location>
</feature>
<feature type="compositionally biased region" description="Polar residues" evidence="6">
    <location>
        <begin position="19"/>
        <end position="33"/>
    </location>
</feature>
<comment type="caution">
    <text evidence="10">The sequence shown here is derived from an EMBL/GenBank/DDBJ whole genome shotgun (WGS) entry which is preliminary data.</text>
</comment>
<dbReference type="GO" id="GO:0005737">
    <property type="term" value="C:cytoplasm"/>
    <property type="evidence" value="ECO:0007669"/>
    <property type="project" value="UniProtKB-ARBA"/>
</dbReference>
<feature type="compositionally biased region" description="Low complexity" evidence="6">
    <location>
        <begin position="191"/>
        <end position="205"/>
    </location>
</feature>
<dbReference type="EMBL" id="SEOQ01000442">
    <property type="protein sequence ID" value="TFY62877.1"/>
    <property type="molecule type" value="Genomic_DNA"/>
</dbReference>
<dbReference type="Pfam" id="PF16189">
    <property type="entry name" value="Creatinase_N_2"/>
    <property type="match status" value="1"/>
</dbReference>
<evidence type="ECO:0000259" key="8">
    <source>
        <dbReference type="Pfam" id="PF01321"/>
    </source>
</evidence>
<keyword evidence="5" id="KW-0464">Manganese</keyword>
<dbReference type="AlphaFoldDB" id="A0A4Y9YMM1"/>
<evidence type="ECO:0000256" key="1">
    <source>
        <dbReference type="ARBA" id="ARBA00001936"/>
    </source>
</evidence>
<evidence type="ECO:0000256" key="2">
    <source>
        <dbReference type="ARBA" id="ARBA00008766"/>
    </source>
</evidence>
<organism evidence="10 11">
    <name type="scientific">Dentipellis fragilis</name>
    <dbReference type="NCBI Taxonomy" id="205917"/>
    <lineage>
        <taxon>Eukaryota</taxon>
        <taxon>Fungi</taxon>
        <taxon>Dikarya</taxon>
        <taxon>Basidiomycota</taxon>
        <taxon>Agaricomycotina</taxon>
        <taxon>Agaricomycetes</taxon>
        <taxon>Russulales</taxon>
        <taxon>Hericiaceae</taxon>
        <taxon>Dentipellis</taxon>
    </lineage>
</organism>
<evidence type="ECO:0000313" key="10">
    <source>
        <dbReference type="EMBL" id="TFY62877.1"/>
    </source>
</evidence>
<reference evidence="10 11" key="1">
    <citation type="submission" date="2019-02" db="EMBL/GenBank/DDBJ databases">
        <title>Genome sequencing of the rare red list fungi Dentipellis fragilis.</title>
        <authorList>
            <person name="Buettner E."/>
            <person name="Kellner H."/>
        </authorList>
    </citation>
    <scope>NUCLEOTIDE SEQUENCE [LARGE SCALE GENOMIC DNA]</scope>
    <source>
        <strain evidence="10 11">DSM 105465</strain>
    </source>
</reference>
<protein>
    <recommendedName>
        <fullName evidence="12">Peptidase M24 domain-containing protein</fullName>
    </recommendedName>
</protein>
<gene>
    <name evidence="10" type="ORF">EVG20_g6546</name>
</gene>
<keyword evidence="11" id="KW-1185">Reference proteome</keyword>
<feature type="domain" description="Creatinase N-terminal" evidence="8">
    <location>
        <begin position="275"/>
        <end position="398"/>
    </location>
</feature>
<evidence type="ECO:0000313" key="11">
    <source>
        <dbReference type="Proteomes" id="UP000298327"/>
    </source>
</evidence>
<evidence type="ECO:0000259" key="7">
    <source>
        <dbReference type="Pfam" id="PF00557"/>
    </source>
</evidence>
<dbReference type="GO" id="GO:0070006">
    <property type="term" value="F:metalloaminopeptidase activity"/>
    <property type="evidence" value="ECO:0007669"/>
    <property type="project" value="InterPro"/>
</dbReference>
<dbReference type="GO" id="GO:0005524">
    <property type="term" value="F:ATP binding"/>
    <property type="evidence" value="ECO:0007669"/>
    <property type="project" value="InterPro"/>
</dbReference>
<dbReference type="Proteomes" id="UP000298327">
    <property type="component" value="Unassembled WGS sequence"/>
</dbReference>
<dbReference type="PANTHER" id="PTHR43763">
    <property type="entry name" value="XAA-PRO AMINOPEPTIDASE 1"/>
    <property type="match status" value="1"/>
</dbReference>
<dbReference type="InterPro" id="IPR000994">
    <property type="entry name" value="Pept_M24"/>
</dbReference>
<evidence type="ECO:0000256" key="5">
    <source>
        <dbReference type="ARBA" id="ARBA00023211"/>
    </source>
</evidence>
<feature type="compositionally biased region" description="Pro residues" evidence="6">
    <location>
        <begin position="178"/>
        <end position="190"/>
    </location>
</feature>
<sequence length="963" mass="108614">RKSKKKQLSIFDEKPSVRPRSQSQSFSNDSNYRSSRASHASPRPSGSGTRQRNVPGSSGVRPQLSRSASFSPTATVTSQRDLEDTASRLNLETGSRAEKLTFSSDSESYAVPPHKPPKLDRTQSSKLSRTQAPKRGLSIRWGYGWGLGRSNDKQKEAQQALLETRTHSSSETILPVYPRDPLPPDPPPPDRVAALRSPPRTSPARTPERHVSQRSKASKVSQDSKASSASKASANSKRPSFRSDGDSQRTLVGSAILRKEEYQDSVREITDTSERLEDLRKLMTKDSLDYYVIPSEDAHGSEYVASNDKRRAWISGFHGSAGQAIVSKTAAYLVTDSRYWEQAHQEIDPNSWKLIPAGSPNGPVDWIDWLSDRVKDAKIGIDARMVSHENAARLTSLIQQQPKNSKLTFPPQNFVDLIWKDRPARSKNTIYLQPIEYTGRDASKKLTDVRRWIESQPPSVPSYSKSPPTAAQMHVGTLISSLSTIAYVLNLRGDDVPFNPVFHSYLYIGLASTILFIDSAKVETPIREYLQNMNVDLREYNDIWTFLRRREWGEGKLLISNETSYAISLMLTHFRYTIAPSPVDHMRGVKNEVEIQGLRRACLRDGACFVRFLAWLEEKIANNVEVSEWAAAYYLSEFRRKTKNYSSPAYESISAAGPNAAMAHYTPRKEGCRLIDKETPYLNDSGAQYRDGTTDTTRTIHLGRPTTKMCEAYTRVLQGHNWSVQIAIDSAIFPQGTTGKQLDVLARKALWQDGLNYGHGTGHGVGSYLSVHEGPHSFSNDIPLTPGNVITNEPGFYLDGQWGMRIESMLVVRSVKTKGQYNGNVWLGFERLTSVPIQTKMVQENLLTREEREWLAEHNRQCLVDLEPYLRDDKRAQRWLRREAERPIGVQPALPGGVLINWEPHFHVSLRDTLRPRSASAIPTPTYASLRYLFTTDQHRSDPPDCSRFGFYSIRFRLFRATP</sequence>
<evidence type="ECO:0000256" key="6">
    <source>
        <dbReference type="SAM" id="MobiDB-lite"/>
    </source>
</evidence>
<dbReference type="SUPFAM" id="SSF53092">
    <property type="entry name" value="Creatinase/prolidase N-terminal domain"/>
    <property type="match status" value="1"/>
</dbReference>
<dbReference type="CDD" id="cd01085">
    <property type="entry name" value="APP"/>
    <property type="match status" value="1"/>
</dbReference>